<comment type="caution">
    <text evidence="3">The sequence shown here is derived from an EMBL/GenBank/DDBJ whole genome shotgun (WGS) entry which is preliminary data.</text>
</comment>
<evidence type="ECO:0000256" key="1">
    <source>
        <dbReference type="SAM" id="MobiDB-lite"/>
    </source>
</evidence>
<dbReference type="EMBL" id="JAUUTY010000006">
    <property type="protein sequence ID" value="KAK1613929.1"/>
    <property type="molecule type" value="Genomic_DNA"/>
</dbReference>
<dbReference type="InterPro" id="IPR000477">
    <property type="entry name" value="RT_dom"/>
</dbReference>
<evidence type="ECO:0000259" key="2">
    <source>
        <dbReference type="PROSITE" id="PS50878"/>
    </source>
</evidence>
<feature type="region of interest" description="Disordered" evidence="1">
    <location>
        <begin position="775"/>
        <end position="799"/>
    </location>
</feature>
<dbReference type="InterPro" id="IPR036691">
    <property type="entry name" value="Endo/exonu/phosph_ase_sf"/>
</dbReference>
<dbReference type="InterPro" id="IPR043502">
    <property type="entry name" value="DNA/RNA_pol_sf"/>
</dbReference>
<dbReference type="InterPro" id="IPR036047">
    <property type="entry name" value="F-box-like_dom_sf"/>
</dbReference>
<dbReference type="Pfam" id="PF00646">
    <property type="entry name" value="F-box"/>
    <property type="match status" value="1"/>
</dbReference>
<dbReference type="Proteomes" id="UP001231189">
    <property type="component" value="Unassembled WGS sequence"/>
</dbReference>
<proteinExistence type="predicted"/>
<dbReference type="Gene3D" id="3.60.10.10">
    <property type="entry name" value="Endonuclease/exonuclease/phosphatase"/>
    <property type="match status" value="1"/>
</dbReference>
<dbReference type="SUPFAM" id="SSF56672">
    <property type="entry name" value="DNA/RNA polymerases"/>
    <property type="match status" value="1"/>
</dbReference>
<sequence>MAAFRSTLSFCNLFDLGFSGPPWTFDNKQKDRKNVKARIDRAVASDSWTELFAETKVTHICSTRSDHLPLLVEYEKQCQYTKPKEIRYETMWERDPTLSVTIEEAWEGSPPCSNLSDLVKKLNTTRNHMHSWSKETFGSITKNVNRLRNKIKSLWKKPRSAWREAAIRQATAELDEILHREEMMWRQRSRVTWLQEGDRNTKYFHKKATWRQSKNRIKRLKGLNGTWTDDPGEIDSMATDFFKCLYTEDRGVVAHDLINMLHSPISPEMNLALCREFTDEEIGDALFQIGPIKAPGPDGLPGRFFQRNWAIMKQEVTGAVKDFFRSGKMAEGVNDTVIVLIPKGPNPESLADYRPISLCNVVYKIISKCLANRLRPILDSIISETQSAFVPGRLITDNAIIAFEGFHKIQHHKNQNSSHCAYKLDLSKAYDRVDWNFLEKAMMKMGFCTTWTNWIMACVRSVRFAVRINGSTLDTFTPSRGLRQGDPLSPYLFLLVGEALTCILKNEVTKGSITPLKVARRAPGISHLLFADDCLLFFKATKEEAQAVNNALNLFQRCTGQLLSVNKCSVLFSQVCPTEAQEEVKTALKVTSYTFEEKYLVCGIGTEDARHATVSCTKAKALRHALREVWDLPAEKKFSYTGNDWLQVLLSHEDERMRARILLLLWRSWHLRNDVIHHEGKETVASSVAFLLSYQRDTNQINPYIGDTKGKYCTDIEEAEARAAMLGLSILSRQGPVRVILEMDNTTTVSALRSEGQDRYKGRLRGKGAYAREDLWASDRETATDHDRPSRPDVPKPVADDVTTRYHLFPEFPSQKTKSSFHMSNAGQFWPPPPLDDDDVLTEILCRLPPLPSSFLHASLTCKLWGRLVSSVAFRRRVRDHHRDAPIFGIYGKHARTLRFIPSLDAPDRSPPERFSLKVCADGTATVDRWDVLGCCHDPVSGNRRVIALPLDLVNHICTANRATVWEDQGAGHSSKFWVVLVGFWGNGGGGKVAARVYSSETGDLTIIDKPPNADINIDSSRIIRGKDVTQLGLAVLSYPTLQIYDHEVGSHGALMWVPRKTLHMDKILGLPAWMADGDTYIRGYPEDAAAIVNYVGSSRSIAMDEVRKKLFSISLVKQRIWSTVISSAVNKSAKKPIEPEEQIKVEPAIAIVKDLVTENVEDGHIIFCEDASNIVSHPNKSRKASVPMLSVRIGDHCYYGLCDIGASISAIPYELYTEIMHEIGSCELEDIDVVIRLANRETISPIGIVRDVEVLCDCKKEKIVTKFAGESYEFNFSKFAKTPYKAELPNNDFRVEQCASIALAPNNPLQQHLEDSESEVFREERNELDEIFLRQPILKHDLPVEDLGTTPPPKEDPVFDLKPLPDNLKYAHIDDKKIYPVIISSKLSDIEEERLLEILKKHRGAIGYTLDDLKGISPSICQHAINMEDDAKPVVEHQRLIPKMKDVALFLDSE</sequence>
<dbReference type="SUPFAM" id="SSF56219">
    <property type="entry name" value="DNase I-like"/>
    <property type="match status" value="1"/>
</dbReference>
<dbReference type="InterPro" id="IPR001810">
    <property type="entry name" value="F-box_dom"/>
</dbReference>
<accession>A0AAD8R5R7</accession>
<dbReference type="Pfam" id="PF00078">
    <property type="entry name" value="RVT_1"/>
    <property type="match status" value="1"/>
</dbReference>
<dbReference type="CDD" id="cd01650">
    <property type="entry name" value="RT_nLTR_like"/>
    <property type="match status" value="1"/>
</dbReference>
<dbReference type="PROSITE" id="PS50878">
    <property type="entry name" value="RT_POL"/>
    <property type="match status" value="1"/>
</dbReference>
<organism evidence="3 4">
    <name type="scientific">Lolium multiflorum</name>
    <name type="common">Italian ryegrass</name>
    <name type="synonym">Lolium perenne subsp. multiflorum</name>
    <dbReference type="NCBI Taxonomy" id="4521"/>
    <lineage>
        <taxon>Eukaryota</taxon>
        <taxon>Viridiplantae</taxon>
        <taxon>Streptophyta</taxon>
        <taxon>Embryophyta</taxon>
        <taxon>Tracheophyta</taxon>
        <taxon>Spermatophyta</taxon>
        <taxon>Magnoliopsida</taxon>
        <taxon>Liliopsida</taxon>
        <taxon>Poales</taxon>
        <taxon>Poaceae</taxon>
        <taxon>BOP clade</taxon>
        <taxon>Pooideae</taxon>
        <taxon>Poodae</taxon>
        <taxon>Poeae</taxon>
        <taxon>Poeae Chloroplast Group 2 (Poeae type)</taxon>
        <taxon>Loliodinae</taxon>
        <taxon>Loliinae</taxon>
        <taxon>Lolium</taxon>
    </lineage>
</organism>
<evidence type="ECO:0000313" key="3">
    <source>
        <dbReference type="EMBL" id="KAK1613929.1"/>
    </source>
</evidence>
<dbReference type="SUPFAM" id="SSF81383">
    <property type="entry name" value="F-box domain"/>
    <property type="match status" value="1"/>
</dbReference>
<feature type="domain" description="Reverse transcriptase" evidence="2">
    <location>
        <begin position="322"/>
        <end position="606"/>
    </location>
</feature>
<name>A0AAD8R5R7_LOLMU</name>
<keyword evidence="4" id="KW-1185">Reference proteome</keyword>
<evidence type="ECO:0000313" key="4">
    <source>
        <dbReference type="Proteomes" id="UP001231189"/>
    </source>
</evidence>
<dbReference type="PANTHER" id="PTHR46890:SF48">
    <property type="entry name" value="RNA-DIRECTED DNA POLYMERASE"/>
    <property type="match status" value="1"/>
</dbReference>
<dbReference type="InterPro" id="IPR052343">
    <property type="entry name" value="Retrotransposon-Effector_Assoc"/>
</dbReference>
<dbReference type="PANTHER" id="PTHR46890">
    <property type="entry name" value="NON-LTR RETROLELEMENT REVERSE TRANSCRIPTASE-LIKE PROTEIN-RELATED"/>
    <property type="match status" value="1"/>
</dbReference>
<protein>
    <recommendedName>
        <fullName evidence="2">Reverse transcriptase domain-containing protein</fullName>
    </recommendedName>
</protein>
<reference evidence="3" key="1">
    <citation type="submission" date="2023-07" db="EMBL/GenBank/DDBJ databases">
        <title>A chromosome-level genome assembly of Lolium multiflorum.</title>
        <authorList>
            <person name="Chen Y."/>
            <person name="Copetti D."/>
            <person name="Kolliker R."/>
            <person name="Studer B."/>
        </authorList>
    </citation>
    <scope>NUCLEOTIDE SEQUENCE</scope>
    <source>
        <strain evidence="3">02402/16</strain>
        <tissue evidence="3">Leaf</tissue>
    </source>
</reference>
<gene>
    <name evidence="3" type="ORF">QYE76_019446</name>
</gene>